<evidence type="ECO:0000313" key="2">
    <source>
        <dbReference type="Proteomes" id="UP000053675"/>
    </source>
</evidence>
<proteinExistence type="predicted"/>
<reference evidence="1 2" key="1">
    <citation type="submission" date="2014-05" db="EMBL/GenBank/DDBJ databases">
        <title>Draft Genome Sequence of Nitratireductor basaltis Strain UMTGB225, A Marine Bacterium Isolated from Green Barrel Tunicate.</title>
        <authorList>
            <person name="Gan H.Y."/>
        </authorList>
    </citation>
    <scope>NUCLEOTIDE SEQUENCE [LARGE SCALE GENOMIC DNA]</scope>
    <source>
        <strain evidence="1 2">UMTGB225</strain>
    </source>
</reference>
<dbReference type="Proteomes" id="UP000053675">
    <property type="component" value="Unassembled WGS sequence"/>
</dbReference>
<accession>A0A084UD18</accession>
<dbReference type="EMBL" id="JMQM01000001">
    <property type="protein sequence ID" value="KFB10854.1"/>
    <property type="molecule type" value="Genomic_DNA"/>
</dbReference>
<gene>
    <name evidence="1" type="ORF">EL18_01895</name>
</gene>
<protein>
    <submittedName>
        <fullName evidence="1">Uncharacterized protein</fullName>
    </submittedName>
</protein>
<comment type="caution">
    <text evidence="1">The sequence shown here is derived from an EMBL/GenBank/DDBJ whole genome shotgun (WGS) entry which is preliminary data.</text>
</comment>
<organism evidence="1 2">
    <name type="scientific">Nitratireductor basaltis</name>
    <dbReference type="NCBI Taxonomy" id="472175"/>
    <lineage>
        <taxon>Bacteria</taxon>
        <taxon>Pseudomonadati</taxon>
        <taxon>Pseudomonadota</taxon>
        <taxon>Alphaproteobacteria</taxon>
        <taxon>Hyphomicrobiales</taxon>
        <taxon>Phyllobacteriaceae</taxon>
        <taxon>Nitratireductor</taxon>
    </lineage>
</organism>
<dbReference type="RefSeq" id="WP_036482139.1">
    <property type="nucleotide sequence ID" value="NZ_JMQM01000001.1"/>
</dbReference>
<dbReference type="PATRIC" id="fig|472175.3.peg.1899"/>
<dbReference type="eggNOG" id="ENOG502ZD0Y">
    <property type="taxonomic scope" value="Bacteria"/>
</dbReference>
<sequence length="120" mass="14450">MAKSYEQRLEEQRLRQKALRERKLRERSPHRDDIARMLLHVIVRQSVKAGSYEKLDRAMDLVTRELVAQGFDKRKTEQVIEEIIERHEQGWQPRHRTHILREKWRAEEDAAPVEDGDDEV</sequence>
<name>A0A084UD18_9HYPH</name>
<dbReference type="AlphaFoldDB" id="A0A084UD18"/>
<keyword evidence="2" id="KW-1185">Reference proteome</keyword>
<dbReference type="OrthoDB" id="8303433at2"/>
<evidence type="ECO:0000313" key="1">
    <source>
        <dbReference type="EMBL" id="KFB10854.1"/>
    </source>
</evidence>